<comment type="caution">
    <text evidence="1">The sequence shown here is derived from an EMBL/GenBank/DDBJ whole genome shotgun (WGS) entry which is preliminary data.</text>
</comment>
<evidence type="ECO:0000313" key="2">
    <source>
        <dbReference type="Proteomes" id="UP000230605"/>
    </source>
</evidence>
<evidence type="ECO:0000313" key="1">
    <source>
        <dbReference type="EMBL" id="PIA93914.1"/>
    </source>
</evidence>
<proteinExistence type="predicted"/>
<gene>
    <name evidence="1" type="ORF">CB0940_05159</name>
</gene>
<accession>A0A2G5HMY2</accession>
<dbReference type="OrthoDB" id="3642340at2759"/>
<dbReference type="Proteomes" id="UP000230605">
    <property type="component" value="Chromosome 4"/>
</dbReference>
<reference evidence="1 2" key="1">
    <citation type="submission" date="2015-10" db="EMBL/GenBank/DDBJ databases">
        <title>The cercosporin biosynthetic gene cluster was horizontally transferred to several fungal lineages and shown to be expanded in Cercospora beticola based on microsynteny with recipient genomes.</title>
        <authorList>
            <person name="De Jonge R."/>
            <person name="Ebert M.K."/>
            <person name="Suttle J.C."/>
            <person name="Jurick Ii W.M."/>
            <person name="Secor G.A."/>
            <person name="Thomma B.P."/>
            <person name="Van De Peer Y."/>
            <person name="Bolton M.D."/>
        </authorList>
    </citation>
    <scope>NUCLEOTIDE SEQUENCE [LARGE SCALE GENOMIC DNA]</scope>
    <source>
        <strain evidence="1 2">09-40</strain>
    </source>
</reference>
<dbReference type="AlphaFoldDB" id="A0A2G5HMY2"/>
<organism evidence="1 2">
    <name type="scientific">Cercospora beticola</name>
    <name type="common">Sugarbeet leaf spot fungus</name>
    <dbReference type="NCBI Taxonomy" id="122368"/>
    <lineage>
        <taxon>Eukaryota</taxon>
        <taxon>Fungi</taxon>
        <taxon>Dikarya</taxon>
        <taxon>Ascomycota</taxon>
        <taxon>Pezizomycotina</taxon>
        <taxon>Dothideomycetes</taxon>
        <taxon>Dothideomycetidae</taxon>
        <taxon>Mycosphaerellales</taxon>
        <taxon>Mycosphaerellaceae</taxon>
        <taxon>Cercospora</taxon>
    </lineage>
</organism>
<protein>
    <submittedName>
        <fullName evidence="1">Uncharacterized protein</fullName>
    </submittedName>
</protein>
<name>A0A2G5HMY2_CERBT</name>
<sequence>MWLHVMGPNLRLLFIHFNLIPSQLESTTLYLSGPRAHSHCHHDSNAAHNMAESKGADQDVTSSRLVVAHQVVADQVVTVGQVAAVKDTTEDENKQANYLETLPGELIGIVASHTDILDNAACPIEASIHKKKSTALHALRLTCKALFRGSEDEWNRRHTQNMVVRLAPGAMHAIMSFSWSPKCFARVAKVDFFPPKTAKLQTDFMVGAHATDFGLLLEGFLRKLSCLQSVEVHDMWPPFGIKQGTSPSLEVSLLLRTLETIEPPKLKRIVLGSLVHSTSSIKLFLRAMGQNLRCLSIQEVDICSGTVNPMLACIRDDLQLNELYLGALRHTEANRHVWFLDAGHIASAREHKWFRGTLSRKLERYSIAWRRLEAIGEGAVKLALNRVLQRSESNLYDASMTKESLGF</sequence>
<dbReference type="EMBL" id="LKMD01000105">
    <property type="protein sequence ID" value="PIA93914.1"/>
    <property type="molecule type" value="Genomic_DNA"/>
</dbReference>